<dbReference type="FunCoup" id="A0A1Y5S268">
    <property type="interactions" value="49"/>
</dbReference>
<evidence type="ECO:0000259" key="5">
    <source>
        <dbReference type="PROSITE" id="PS50977"/>
    </source>
</evidence>
<gene>
    <name evidence="6" type="primary">comR_1</name>
    <name evidence="6" type="ORF">OCH7691_00944</name>
</gene>
<dbReference type="Pfam" id="PF00440">
    <property type="entry name" value="TetR_N"/>
    <property type="match status" value="1"/>
</dbReference>
<name>A0A1Y5S268_9PROT</name>
<dbReference type="GO" id="GO:0003677">
    <property type="term" value="F:DNA binding"/>
    <property type="evidence" value="ECO:0007669"/>
    <property type="project" value="UniProtKB-UniRule"/>
</dbReference>
<dbReference type="OrthoDB" id="9795242at2"/>
<organism evidence="6 7">
    <name type="scientific">Oceanibacterium hippocampi</name>
    <dbReference type="NCBI Taxonomy" id="745714"/>
    <lineage>
        <taxon>Bacteria</taxon>
        <taxon>Pseudomonadati</taxon>
        <taxon>Pseudomonadota</taxon>
        <taxon>Alphaproteobacteria</taxon>
        <taxon>Sneathiellales</taxon>
        <taxon>Sneathiellaceae</taxon>
        <taxon>Oceanibacterium</taxon>
    </lineage>
</organism>
<dbReference type="Pfam" id="PF16925">
    <property type="entry name" value="TetR_C_13"/>
    <property type="match status" value="1"/>
</dbReference>
<evidence type="ECO:0000313" key="6">
    <source>
        <dbReference type="EMBL" id="SLN28285.1"/>
    </source>
</evidence>
<dbReference type="Gene3D" id="1.10.357.10">
    <property type="entry name" value="Tetracycline Repressor, domain 2"/>
    <property type="match status" value="1"/>
</dbReference>
<dbReference type="EMBL" id="FWFR01000001">
    <property type="protein sequence ID" value="SLN28285.1"/>
    <property type="molecule type" value="Genomic_DNA"/>
</dbReference>
<dbReference type="Gene3D" id="1.10.10.60">
    <property type="entry name" value="Homeodomain-like"/>
    <property type="match status" value="1"/>
</dbReference>
<keyword evidence="1" id="KW-0805">Transcription regulation</keyword>
<feature type="DNA-binding region" description="H-T-H motif" evidence="4">
    <location>
        <begin position="29"/>
        <end position="48"/>
    </location>
</feature>
<dbReference type="InParanoid" id="A0A1Y5S268"/>
<dbReference type="InterPro" id="IPR001647">
    <property type="entry name" value="HTH_TetR"/>
</dbReference>
<feature type="domain" description="HTH tetR-type" evidence="5">
    <location>
        <begin position="6"/>
        <end position="66"/>
    </location>
</feature>
<protein>
    <submittedName>
        <fullName evidence="6">HTH-type transcriptional repressor ComR</fullName>
    </submittedName>
</protein>
<dbReference type="RefSeq" id="WP_139839514.1">
    <property type="nucleotide sequence ID" value="NZ_FWFR01000001.1"/>
</dbReference>
<dbReference type="SUPFAM" id="SSF46689">
    <property type="entry name" value="Homeodomain-like"/>
    <property type="match status" value="1"/>
</dbReference>
<dbReference type="Proteomes" id="UP000193200">
    <property type="component" value="Unassembled WGS sequence"/>
</dbReference>
<accession>A0A1Y5S268</accession>
<keyword evidence="3" id="KW-0804">Transcription</keyword>
<dbReference type="SUPFAM" id="SSF48498">
    <property type="entry name" value="Tetracyclin repressor-like, C-terminal domain"/>
    <property type="match status" value="1"/>
</dbReference>
<sequence>MARPRKYDDADVLDRAVEVFWLKGFAATSIQDLVEATGLNRGSLYNAYGDKAGLFAAAIERYGSLSPLRAMVKHQNDAPPRQSIERLFRDLVAIAGADRAHRGCLLTNTATELCALDRDMQQRIAENFGDAEDALCRLVERGQAAGVIAAGRPPRALARGLLATMQGLWVMSKVDPEPERLRDIADAGLAMLDAPPCRRVAAPDERMEEERIS</sequence>
<dbReference type="InterPro" id="IPR009057">
    <property type="entry name" value="Homeodomain-like_sf"/>
</dbReference>
<evidence type="ECO:0000256" key="2">
    <source>
        <dbReference type="ARBA" id="ARBA00023125"/>
    </source>
</evidence>
<keyword evidence="2 4" id="KW-0238">DNA-binding</keyword>
<proteinExistence type="predicted"/>
<dbReference type="AlphaFoldDB" id="A0A1Y5S268"/>
<keyword evidence="7" id="KW-1185">Reference proteome</keyword>
<dbReference type="InterPro" id="IPR036271">
    <property type="entry name" value="Tet_transcr_reg_TetR-rel_C_sf"/>
</dbReference>
<evidence type="ECO:0000256" key="3">
    <source>
        <dbReference type="ARBA" id="ARBA00023163"/>
    </source>
</evidence>
<reference evidence="6 7" key="1">
    <citation type="submission" date="2017-03" db="EMBL/GenBank/DDBJ databases">
        <authorList>
            <person name="Afonso C.L."/>
            <person name="Miller P.J."/>
            <person name="Scott M.A."/>
            <person name="Spackman E."/>
            <person name="Goraichik I."/>
            <person name="Dimitrov K.M."/>
            <person name="Suarez D.L."/>
            <person name="Swayne D.E."/>
        </authorList>
    </citation>
    <scope>NUCLEOTIDE SEQUENCE [LARGE SCALE GENOMIC DNA]</scope>
    <source>
        <strain evidence="6 7">CECT 7691</strain>
    </source>
</reference>
<dbReference type="PANTHER" id="PTHR47506">
    <property type="entry name" value="TRANSCRIPTIONAL REGULATORY PROTEIN"/>
    <property type="match status" value="1"/>
</dbReference>
<evidence type="ECO:0000313" key="7">
    <source>
        <dbReference type="Proteomes" id="UP000193200"/>
    </source>
</evidence>
<dbReference type="InterPro" id="IPR011075">
    <property type="entry name" value="TetR_C"/>
</dbReference>
<evidence type="ECO:0000256" key="1">
    <source>
        <dbReference type="ARBA" id="ARBA00023015"/>
    </source>
</evidence>
<evidence type="ECO:0000256" key="4">
    <source>
        <dbReference type="PROSITE-ProRule" id="PRU00335"/>
    </source>
</evidence>
<dbReference type="PROSITE" id="PS50977">
    <property type="entry name" value="HTH_TETR_2"/>
    <property type="match status" value="1"/>
</dbReference>
<dbReference type="PANTHER" id="PTHR47506:SF1">
    <property type="entry name" value="HTH-TYPE TRANSCRIPTIONAL REGULATOR YJDC"/>
    <property type="match status" value="1"/>
</dbReference>